<accession>A0AAT9GK72</accession>
<dbReference type="Gene3D" id="3.20.20.140">
    <property type="entry name" value="Metal-dependent hydrolases"/>
    <property type="match status" value="1"/>
</dbReference>
<dbReference type="EMBL" id="AP029612">
    <property type="protein sequence ID" value="BFG71061.1"/>
    <property type="molecule type" value="Genomic_DNA"/>
</dbReference>
<name>A0AAT9GK72_9BACT</name>
<dbReference type="RefSeq" id="WP_353548697.1">
    <property type="nucleotide sequence ID" value="NZ_AP029612.1"/>
</dbReference>
<evidence type="ECO:0000313" key="3">
    <source>
        <dbReference type="EMBL" id="BFG71061.1"/>
    </source>
</evidence>
<dbReference type="PANTHER" id="PTHR43135">
    <property type="entry name" value="ALPHA-D-RIBOSE 1-METHYLPHOSPHONATE 5-TRIPHOSPHATE DIPHOSPHATASE"/>
    <property type="match status" value="1"/>
</dbReference>
<dbReference type="SUPFAM" id="SSF51556">
    <property type="entry name" value="Metallo-dependent hydrolases"/>
    <property type="match status" value="1"/>
</dbReference>
<evidence type="ECO:0000256" key="1">
    <source>
        <dbReference type="SAM" id="SignalP"/>
    </source>
</evidence>
<dbReference type="Gene3D" id="2.30.40.10">
    <property type="entry name" value="Urease, subunit C, domain 1"/>
    <property type="match status" value="1"/>
</dbReference>
<evidence type="ECO:0000259" key="2">
    <source>
        <dbReference type="Pfam" id="PF01979"/>
    </source>
</evidence>
<dbReference type="InterPro" id="IPR011059">
    <property type="entry name" value="Metal-dep_hydrolase_composite"/>
</dbReference>
<gene>
    <name evidence="3" type="ORF">KACHI17_19420</name>
</gene>
<dbReference type="SUPFAM" id="SSF51338">
    <property type="entry name" value="Composite domain of metallo-dependent hydrolases"/>
    <property type="match status" value="1"/>
</dbReference>
<feature type="domain" description="Amidohydrolase-related" evidence="2">
    <location>
        <begin position="268"/>
        <end position="401"/>
    </location>
</feature>
<feature type="signal peptide" evidence="1">
    <location>
        <begin position="1"/>
        <end position="20"/>
    </location>
</feature>
<dbReference type="PANTHER" id="PTHR43135:SF3">
    <property type="entry name" value="ALPHA-D-RIBOSE 1-METHYLPHOSPHONATE 5-TRIPHOSPHATE DIPHOSPHATASE"/>
    <property type="match status" value="1"/>
</dbReference>
<dbReference type="GO" id="GO:0016810">
    <property type="term" value="F:hydrolase activity, acting on carbon-nitrogen (but not peptide) bonds"/>
    <property type="evidence" value="ECO:0007669"/>
    <property type="project" value="InterPro"/>
</dbReference>
<sequence length="439" mass="47196">MKKTLLYTGLLSLVLSTATAQDDVYPAPKQNKRTAITNAVIHVGNGTVIENGTLVFDNGKITYSGAAAGAPSAETIVDAKGKHIYPGIILPASTLGLQEISGVRGSTDINELGELNPSIHSIVAYKAESIVTNTLRANGILLAHVAPGGQLVAGQSSVVQLDAWNYEDAAYKIDNGMHFYMPSLLARPGGGRFAALLALLGPQQPSDPVKAALDRIEGVKAFFREAKAYHQKDAGKEINLKFEATKALFEKKQKLYIHCSQVKQMLVAIDFVKEFGFDVVLVGASDSWQIADLLKQNNIAVILTQEHNLPTLDDDDVDQPYKAATALHKAGVLFCLNDDDPQNRGRNLPFNAGTAAAYGLGKEEALKAITLNAAKILGIDDKTGTLEVGKDANIVISAGDILDMKSSIITNAYIQGRGINLSSKHTQLYERYKHKYGIK</sequence>
<reference evidence="3" key="1">
    <citation type="submission" date="2024-02" db="EMBL/GenBank/DDBJ databases">
        <title>Sediminibacterium planktonica sp. nov. and Sediminibacterium longus sp. nov., isolated from surface lake and river water.</title>
        <authorList>
            <person name="Watanabe K."/>
            <person name="Takemine S."/>
            <person name="Ishii Y."/>
            <person name="Ogata Y."/>
            <person name="Shindo C."/>
            <person name="Suda W."/>
        </authorList>
    </citation>
    <scope>NUCLEOTIDE SEQUENCE</scope>
    <source>
        <strain evidence="3">KACHI17</strain>
    </source>
</reference>
<dbReference type="Pfam" id="PF01979">
    <property type="entry name" value="Amidohydro_1"/>
    <property type="match status" value="1"/>
</dbReference>
<feature type="chain" id="PRO_5043602546" evidence="1">
    <location>
        <begin position="21"/>
        <end position="439"/>
    </location>
</feature>
<organism evidence="3">
    <name type="scientific">Sediminibacterium sp. KACHI17</name>
    <dbReference type="NCBI Taxonomy" id="1751071"/>
    <lineage>
        <taxon>Bacteria</taxon>
        <taxon>Pseudomonadati</taxon>
        <taxon>Bacteroidota</taxon>
        <taxon>Chitinophagia</taxon>
        <taxon>Chitinophagales</taxon>
        <taxon>Chitinophagaceae</taxon>
        <taxon>Sediminibacterium</taxon>
    </lineage>
</organism>
<keyword evidence="1" id="KW-0732">Signal</keyword>
<dbReference type="AlphaFoldDB" id="A0AAT9GK72"/>
<dbReference type="InterPro" id="IPR006680">
    <property type="entry name" value="Amidohydro-rel"/>
</dbReference>
<dbReference type="InterPro" id="IPR051781">
    <property type="entry name" value="Metallo-dep_Hydrolase"/>
</dbReference>
<dbReference type="InterPro" id="IPR032466">
    <property type="entry name" value="Metal_Hydrolase"/>
</dbReference>
<protein>
    <submittedName>
        <fullName evidence="3">Amidohydrolase</fullName>
    </submittedName>
</protein>
<proteinExistence type="predicted"/>